<evidence type="ECO:0000256" key="2">
    <source>
        <dbReference type="ARBA" id="ARBA00023125"/>
    </source>
</evidence>
<dbReference type="SMART" id="SM00895">
    <property type="entry name" value="FCD"/>
    <property type="match status" value="1"/>
</dbReference>
<dbReference type="GO" id="GO:0003677">
    <property type="term" value="F:DNA binding"/>
    <property type="evidence" value="ECO:0007669"/>
    <property type="project" value="UniProtKB-KW"/>
</dbReference>
<evidence type="ECO:0000259" key="4">
    <source>
        <dbReference type="PROSITE" id="PS50949"/>
    </source>
</evidence>
<dbReference type="SUPFAM" id="SSF48008">
    <property type="entry name" value="GntR ligand-binding domain-like"/>
    <property type="match status" value="1"/>
</dbReference>
<proteinExistence type="predicted"/>
<dbReference type="Gene3D" id="1.10.10.10">
    <property type="entry name" value="Winged helix-like DNA-binding domain superfamily/Winged helix DNA-binding domain"/>
    <property type="match status" value="1"/>
</dbReference>
<name>A0A317FGL2_9PROT</name>
<dbReference type="SUPFAM" id="SSF46785">
    <property type="entry name" value="Winged helix' DNA-binding domain"/>
    <property type="match status" value="1"/>
</dbReference>
<organism evidence="5 6">
    <name type="scientific">Falsiroseomonas bella</name>
    <dbReference type="NCBI Taxonomy" id="2184016"/>
    <lineage>
        <taxon>Bacteria</taxon>
        <taxon>Pseudomonadati</taxon>
        <taxon>Pseudomonadota</taxon>
        <taxon>Alphaproteobacteria</taxon>
        <taxon>Acetobacterales</taxon>
        <taxon>Roseomonadaceae</taxon>
        <taxon>Falsiroseomonas</taxon>
    </lineage>
</organism>
<dbReference type="EMBL" id="QGNA01000002">
    <property type="protein sequence ID" value="PWS37089.1"/>
    <property type="molecule type" value="Genomic_DNA"/>
</dbReference>
<dbReference type="CDD" id="cd07377">
    <property type="entry name" value="WHTH_GntR"/>
    <property type="match status" value="1"/>
</dbReference>
<protein>
    <submittedName>
        <fullName evidence="5">FadR family transcriptional regulator</fullName>
    </submittedName>
</protein>
<dbReference type="PANTHER" id="PTHR43537:SF5">
    <property type="entry name" value="UXU OPERON TRANSCRIPTIONAL REGULATOR"/>
    <property type="match status" value="1"/>
</dbReference>
<dbReference type="InterPro" id="IPR008920">
    <property type="entry name" value="TF_FadR/GntR_C"/>
</dbReference>
<reference evidence="6" key="1">
    <citation type="submission" date="2018-05" db="EMBL/GenBank/DDBJ databases">
        <authorList>
            <person name="Du Z."/>
            <person name="Wang X."/>
        </authorList>
    </citation>
    <scope>NUCLEOTIDE SEQUENCE [LARGE SCALE GENOMIC DNA]</scope>
    <source>
        <strain evidence="6">CQN31</strain>
    </source>
</reference>
<feature type="domain" description="HTH gntR-type" evidence="4">
    <location>
        <begin position="33"/>
        <end position="101"/>
    </location>
</feature>
<evidence type="ECO:0000313" key="5">
    <source>
        <dbReference type="EMBL" id="PWS37089.1"/>
    </source>
</evidence>
<comment type="caution">
    <text evidence="5">The sequence shown here is derived from an EMBL/GenBank/DDBJ whole genome shotgun (WGS) entry which is preliminary data.</text>
</comment>
<dbReference type="InterPro" id="IPR011711">
    <property type="entry name" value="GntR_C"/>
</dbReference>
<dbReference type="Pfam" id="PF00392">
    <property type="entry name" value="GntR"/>
    <property type="match status" value="1"/>
</dbReference>
<dbReference type="AlphaFoldDB" id="A0A317FGL2"/>
<dbReference type="PRINTS" id="PR00035">
    <property type="entry name" value="HTHGNTR"/>
</dbReference>
<dbReference type="InterPro" id="IPR000524">
    <property type="entry name" value="Tscrpt_reg_HTH_GntR"/>
</dbReference>
<keyword evidence="6" id="KW-1185">Reference proteome</keyword>
<keyword evidence="2" id="KW-0238">DNA-binding</keyword>
<sequence>MPASRSSSAAALRDAVPGRIARGVRSTVEATAPLSRDRLYEALLGRILSGDYAPGERLPSEELLAADFGVSRPVVRQALARLREEDFISSRRGSGSYVRRPEDQVPAPFAPISCVADIERCFEFRLTIESRAAGLAARHRTPAQREALRAAHAHLEAVLQTGALGNEADFRFHDAVAEASGNRFFLETLHVLRPHIDTCMRMLPRLAQRRTPSRIARVRAEHRAILDAIVARDAAGAEKAMADHITRAQRRIFQGEAGDHPR</sequence>
<evidence type="ECO:0000256" key="1">
    <source>
        <dbReference type="ARBA" id="ARBA00023015"/>
    </source>
</evidence>
<dbReference type="SMART" id="SM00345">
    <property type="entry name" value="HTH_GNTR"/>
    <property type="match status" value="1"/>
</dbReference>
<dbReference type="Gene3D" id="1.20.120.530">
    <property type="entry name" value="GntR ligand-binding domain-like"/>
    <property type="match status" value="1"/>
</dbReference>
<dbReference type="Proteomes" id="UP000245765">
    <property type="component" value="Unassembled WGS sequence"/>
</dbReference>
<evidence type="ECO:0000313" key="6">
    <source>
        <dbReference type="Proteomes" id="UP000245765"/>
    </source>
</evidence>
<dbReference type="GO" id="GO:0003700">
    <property type="term" value="F:DNA-binding transcription factor activity"/>
    <property type="evidence" value="ECO:0007669"/>
    <property type="project" value="InterPro"/>
</dbReference>
<dbReference type="PROSITE" id="PS50949">
    <property type="entry name" value="HTH_GNTR"/>
    <property type="match status" value="1"/>
</dbReference>
<gene>
    <name evidence="5" type="ORF">DFH01_09445</name>
</gene>
<dbReference type="InterPro" id="IPR036388">
    <property type="entry name" value="WH-like_DNA-bd_sf"/>
</dbReference>
<keyword evidence="3" id="KW-0804">Transcription</keyword>
<dbReference type="Pfam" id="PF07729">
    <property type="entry name" value="FCD"/>
    <property type="match status" value="1"/>
</dbReference>
<evidence type="ECO:0000256" key="3">
    <source>
        <dbReference type="ARBA" id="ARBA00023163"/>
    </source>
</evidence>
<keyword evidence="1" id="KW-0805">Transcription regulation</keyword>
<accession>A0A317FGL2</accession>
<dbReference type="PANTHER" id="PTHR43537">
    <property type="entry name" value="TRANSCRIPTIONAL REGULATOR, GNTR FAMILY"/>
    <property type="match status" value="1"/>
</dbReference>
<dbReference type="InterPro" id="IPR036390">
    <property type="entry name" value="WH_DNA-bd_sf"/>
</dbReference>